<protein>
    <submittedName>
        <fullName evidence="2">3'-5' exonuclease</fullName>
        <ecNumber evidence="2">3.6.1.-</ecNumber>
    </submittedName>
</protein>
<dbReference type="Gene3D" id="3.30.420.10">
    <property type="entry name" value="Ribonuclease H-like superfamily/Ribonuclease H"/>
    <property type="match status" value="1"/>
</dbReference>
<dbReference type="AlphaFoldDB" id="B9YD53"/>
<sequence length="171" mass="19170">MLNYRTLTDLPSIKRYLQGVTPVAFDFETTSDAAYRTEPKAALDAHKLHIVSVSFSTTEGDASNVPLLHRIGENCEKQDELWTFLKTEVFENPNIVKIAHNLSFEAMFLYAKNIIVQMPCYDTIAASQLPLKSKCEFRGLHASCLKLLATTMFGAEMPSFTSVTMKGILTR</sequence>
<dbReference type="STRING" id="545696.HOLDEFILI_03766"/>
<dbReference type="eggNOG" id="COG0749">
    <property type="taxonomic scope" value="Bacteria"/>
</dbReference>
<accession>B9YD53</accession>
<comment type="caution">
    <text evidence="2">The sequence shown here is derived from an EMBL/GenBank/DDBJ whole genome shotgun (WGS) entry which is preliminary data.</text>
</comment>
<feature type="domain" description="3'-5' exonuclease" evidence="1">
    <location>
        <begin position="6"/>
        <end position="130"/>
    </location>
</feature>
<evidence type="ECO:0000313" key="2">
    <source>
        <dbReference type="EMBL" id="EEF66110.1"/>
    </source>
</evidence>
<dbReference type="RefSeq" id="WP_006060913.1">
    <property type="nucleotide sequence ID" value="NZ_GG657562.1"/>
</dbReference>
<keyword evidence="2" id="KW-0269">Exonuclease</keyword>
<gene>
    <name evidence="2" type="ORF">HOLDEFILI_03766</name>
</gene>
<organism evidence="2 3">
    <name type="scientific">Holdemania filiformis DSM 12042</name>
    <dbReference type="NCBI Taxonomy" id="545696"/>
    <lineage>
        <taxon>Bacteria</taxon>
        <taxon>Bacillati</taxon>
        <taxon>Bacillota</taxon>
        <taxon>Erysipelotrichia</taxon>
        <taxon>Erysipelotrichales</taxon>
        <taxon>Erysipelotrichaceae</taxon>
        <taxon>Holdemania</taxon>
    </lineage>
</organism>
<dbReference type="EC" id="3.6.1.-" evidence="2"/>
<dbReference type="SUPFAM" id="SSF53098">
    <property type="entry name" value="Ribonuclease H-like"/>
    <property type="match status" value="1"/>
</dbReference>
<name>B9YD53_9FIRM</name>
<evidence type="ECO:0000313" key="3">
    <source>
        <dbReference type="Proteomes" id="UP000005950"/>
    </source>
</evidence>
<dbReference type="Pfam" id="PF01612">
    <property type="entry name" value="DNA_pol_A_exo1"/>
    <property type="match status" value="1"/>
</dbReference>
<dbReference type="Proteomes" id="UP000005950">
    <property type="component" value="Unassembled WGS sequence"/>
</dbReference>
<dbReference type="GO" id="GO:0008408">
    <property type="term" value="F:3'-5' exonuclease activity"/>
    <property type="evidence" value="ECO:0007669"/>
    <property type="project" value="InterPro"/>
</dbReference>
<reference evidence="2 3" key="2">
    <citation type="submission" date="2009-02" db="EMBL/GenBank/DDBJ databases">
        <title>Draft genome sequence of Holdemania filiformis DSM 12042.</title>
        <authorList>
            <person name="Sudarsanam P."/>
            <person name="Ley R."/>
            <person name="Guruge J."/>
            <person name="Turnbaugh P.J."/>
            <person name="Mahowald M."/>
            <person name="Liep D."/>
            <person name="Gordon J."/>
        </authorList>
    </citation>
    <scope>NUCLEOTIDE SEQUENCE [LARGE SCALE GENOMIC DNA]</scope>
    <source>
        <strain evidence="2 3">DSM 12042</strain>
    </source>
</reference>
<evidence type="ECO:0000259" key="1">
    <source>
        <dbReference type="Pfam" id="PF01612"/>
    </source>
</evidence>
<keyword evidence="2" id="KW-0540">Nuclease</keyword>
<dbReference type="GO" id="GO:0006139">
    <property type="term" value="P:nucleobase-containing compound metabolic process"/>
    <property type="evidence" value="ECO:0007669"/>
    <property type="project" value="InterPro"/>
</dbReference>
<dbReference type="EMBL" id="ACCF01000236">
    <property type="protein sequence ID" value="EEF66110.1"/>
    <property type="molecule type" value="Genomic_DNA"/>
</dbReference>
<dbReference type="InterPro" id="IPR036397">
    <property type="entry name" value="RNaseH_sf"/>
</dbReference>
<dbReference type="HOGENOM" id="CLU_1560846_0_0_9"/>
<dbReference type="GO" id="GO:0003676">
    <property type="term" value="F:nucleic acid binding"/>
    <property type="evidence" value="ECO:0007669"/>
    <property type="project" value="InterPro"/>
</dbReference>
<keyword evidence="2" id="KW-0378">Hydrolase</keyword>
<reference evidence="2 3" key="1">
    <citation type="submission" date="2008-12" db="EMBL/GenBank/DDBJ databases">
        <authorList>
            <person name="Fulton L."/>
            <person name="Clifton S."/>
            <person name="Fulton B."/>
            <person name="Xu J."/>
            <person name="Minx P."/>
            <person name="Pepin K.H."/>
            <person name="Johnson M."/>
            <person name="Bhonagiri V."/>
            <person name="Nash W.E."/>
            <person name="Mardis E.R."/>
            <person name="Wilson R.K."/>
        </authorList>
    </citation>
    <scope>NUCLEOTIDE SEQUENCE [LARGE SCALE GENOMIC DNA]</scope>
    <source>
        <strain evidence="2 3">DSM 12042</strain>
    </source>
</reference>
<dbReference type="InterPro" id="IPR012337">
    <property type="entry name" value="RNaseH-like_sf"/>
</dbReference>
<proteinExistence type="predicted"/>
<dbReference type="InterPro" id="IPR002562">
    <property type="entry name" value="3'-5'_exonuclease_dom"/>
</dbReference>
<dbReference type="OrthoDB" id="4053at2"/>